<dbReference type="InterPro" id="IPR016188">
    <property type="entry name" value="PurM-like_N"/>
</dbReference>
<evidence type="ECO:0000259" key="1">
    <source>
        <dbReference type="Pfam" id="PF00586"/>
    </source>
</evidence>
<dbReference type="EMBL" id="SUMG01000001">
    <property type="protein sequence ID" value="NBG87080.1"/>
    <property type="molecule type" value="Genomic_DNA"/>
</dbReference>
<evidence type="ECO:0000313" key="3">
    <source>
        <dbReference type="Proteomes" id="UP000449710"/>
    </source>
</evidence>
<dbReference type="SUPFAM" id="SSF55326">
    <property type="entry name" value="PurM N-terminal domain-like"/>
    <property type="match status" value="1"/>
</dbReference>
<dbReference type="Proteomes" id="UP000449710">
    <property type="component" value="Unassembled WGS sequence"/>
</dbReference>
<sequence length="243" mass="26457">MIRFEQFRDVTLLHMKNEETLVISCDSVGGVGEKKEDRVQAPPEVVGYYGARVALMEVIALRAKPLALINTLSVEMENYGERILAGIEKAVRELPRDVVMPVTGSSEENFPMVQTALGVTVIGTLEKKADLPPKTDGGESLFLVGLPKVGEGVLADEGEVLSMEDLYHLINHRGVKDILPIGSKGIAHELEVLGEEGGKVDRETHREIDFFQSGGPSTSALVLMKETGVKELRSILKAPITKL</sequence>
<evidence type="ECO:0000313" key="2">
    <source>
        <dbReference type="EMBL" id="NBG87080.1"/>
    </source>
</evidence>
<proteinExistence type="predicted"/>
<accession>A0AA43XJM1</accession>
<gene>
    <name evidence="2" type="ORF">ISALK_01065</name>
</gene>
<dbReference type="Pfam" id="PF00586">
    <property type="entry name" value="AIRS"/>
    <property type="match status" value="1"/>
</dbReference>
<dbReference type="InterPro" id="IPR036921">
    <property type="entry name" value="PurM-like_N_sf"/>
</dbReference>
<name>A0AA43XJM1_9CLOT</name>
<reference evidence="2 3" key="1">
    <citation type="submission" date="2019-04" db="EMBL/GenBank/DDBJ databases">
        <title>Isachenkonia alkalipeptolytica gen. nov. sp. nov. a new anaerobic, alkiliphilic organothrophic bacterium capable to reduce synthesized ferrihydrite isolated from a soda lake.</title>
        <authorList>
            <person name="Toshchakov S.V."/>
            <person name="Zavarzina D.G."/>
            <person name="Zhilina T.N."/>
            <person name="Kostrikina N.A."/>
            <person name="Kublanov I.V."/>
        </authorList>
    </citation>
    <scope>NUCLEOTIDE SEQUENCE [LARGE SCALE GENOMIC DNA]</scope>
    <source>
        <strain evidence="2 3">Z-1701</strain>
    </source>
</reference>
<protein>
    <submittedName>
        <fullName evidence="2">Selenophosphate synthase</fullName>
    </submittedName>
</protein>
<comment type="caution">
    <text evidence="2">The sequence shown here is derived from an EMBL/GenBank/DDBJ whole genome shotgun (WGS) entry which is preliminary data.</text>
</comment>
<keyword evidence="3" id="KW-1185">Reference proteome</keyword>
<feature type="domain" description="PurM-like N-terminal" evidence="1">
    <location>
        <begin position="9"/>
        <end position="124"/>
    </location>
</feature>
<dbReference type="AlphaFoldDB" id="A0AA43XJM1"/>
<dbReference type="Gene3D" id="3.30.1330.10">
    <property type="entry name" value="PurM-like, N-terminal domain"/>
    <property type="match status" value="1"/>
</dbReference>
<organism evidence="2 3">
    <name type="scientific">Isachenkonia alkalipeptolytica</name>
    <dbReference type="NCBI Taxonomy" id="2565777"/>
    <lineage>
        <taxon>Bacteria</taxon>
        <taxon>Bacillati</taxon>
        <taxon>Bacillota</taxon>
        <taxon>Clostridia</taxon>
        <taxon>Eubacteriales</taxon>
        <taxon>Clostridiaceae</taxon>
        <taxon>Isachenkonia</taxon>
    </lineage>
</organism>
<dbReference type="RefSeq" id="WP_160718384.1">
    <property type="nucleotide sequence ID" value="NZ_SUMG01000001.1"/>
</dbReference>